<dbReference type="SUPFAM" id="SSF52540">
    <property type="entry name" value="P-loop containing nucleoside triphosphate hydrolases"/>
    <property type="match status" value="1"/>
</dbReference>
<feature type="domain" description="AAA+ ATPase" evidence="7">
    <location>
        <begin position="245"/>
        <end position="374"/>
    </location>
</feature>
<dbReference type="InterPro" id="IPR027417">
    <property type="entry name" value="P-loop_NTPase"/>
</dbReference>
<evidence type="ECO:0000256" key="2">
    <source>
        <dbReference type="ARBA" id="ARBA00007448"/>
    </source>
</evidence>
<evidence type="ECO:0000313" key="8">
    <source>
        <dbReference type="EMBL" id="KAF3962945.1"/>
    </source>
</evidence>
<dbReference type="Pfam" id="PF25568">
    <property type="entry name" value="AAA_lid_At3g28540"/>
    <property type="match status" value="1"/>
</dbReference>
<comment type="catalytic activity">
    <reaction evidence="5">
        <text>ATP + H2O = ADP + phosphate + H(+)</text>
        <dbReference type="Rhea" id="RHEA:13065"/>
        <dbReference type="ChEBI" id="CHEBI:15377"/>
        <dbReference type="ChEBI" id="CHEBI:15378"/>
        <dbReference type="ChEBI" id="CHEBI:30616"/>
        <dbReference type="ChEBI" id="CHEBI:43474"/>
        <dbReference type="ChEBI" id="CHEBI:456216"/>
    </reaction>
</comment>
<dbReference type="PROSITE" id="PS00674">
    <property type="entry name" value="AAA"/>
    <property type="match status" value="1"/>
</dbReference>
<sequence>MFSFMEMLKSLTPFFTAAVVIVLSPFVRERIPVEVSNYLVSTFKRWLARFCTPHVTVVIEEKGELKSNQIYEAAQAHLHTLISDSRKPKRFKVSKEDRQTASVIDIMKDVDVIDYFREIKLKWKLRTEKGEFPYSPTKKYFELSFDKVYEMDVLDSYLQDIVDRYERIRKEEQVVKIYTCKEKLRAHHYYEQERDRNVNWSYVNLDHSATFDKLAMNPEKKEMLKDDLDRFRRGKALYKKVGKSWKRGYLLYGPPGTGKSSLIAAMANYLKFNIYDLNLSAVLSNEDLRSILLSTTDRSILVIEDVDCCTKFYDKEKKEYTFTQSGLLNIMDGLWSSCGDERIIVFTTNHKDRLDAALLRPGRMDVHVHMSYCTMDGFKILASNYLNIEADHQLYRQIEGLLENVEVTPAEITDELLKSGGTDVVLGGLVKFLELRTLQKAKVAELKELLKSDDNTDVDVEEFVKFLKEEKRKNANAAEAERLLKIDNTYVDVDFDGEGLVKLFKQKKLEDAKAAEAAKVNIQKNHKNHN</sequence>
<dbReference type="OrthoDB" id="10251412at2759"/>
<dbReference type="InterPro" id="IPR025753">
    <property type="entry name" value="AAA_N_dom"/>
</dbReference>
<dbReference type="Proteomes" id="UP000737018">
    <property type="component" value="Unassembled WGS sequence"/>
</dbReference>
<dbReference type="InterPro" id="IPR003960">
    <property type="entry name" value="ATPase_AAA_CS"/>
</dbReference>
<dbReference type="GO" id="GO:0006950">
    <property type="term" value="P:response to stress"/>
    <property type="evidence" value="ECO:0007669"/>
    <property type="project" value="UniProtKB-ARBA"/>
</dbReference>
<gene>
    <name evidence="8" type="ORF">CMV_012611</name>
</gene>
<dbReference type="Gene3D" id="6.10.280.40">
    <property type="match status" value="1"/>
</dbReference>
<dbReference type="Pfam" id="PF14363">
    <property type="entry name" value="AAA_assoc"/>
    <property type="match status" value="1"/>
</dbReference>
<keyword evidence="6" id="KW-0547">Nucleotide-binding</keyword>
<dbReference type="GO" id="GO:0016887">
    <property type="term" value="F:ATP hydrolysis activity"/>
    <property type="evidence" value="ECO:0007669"/>
    <property type="project" value="InterPro"/>
</dbReference>
<organism evidence="8 9">
    <name type="scientific">Castanea mollissima</name>
    <name type="common">Chinese chestnut</name>
    <dbReference type="NCBI Taxonomy" id="60419"/>
    <lineage>
        <taxon>Eukaryota</taxon>
        <taxon>Viridiplantae</taxon>
        <taxon>Streptophyta</taxon>
        <taxon>Embryophyta</taxon>
        <taxon>Tracheophyta</taxon>
        <taxon>Spermatophyta</taxon>
        <taxon>Magnoliopsida</taxon>
        <taxon>eudicotyledons</taxon>
        <taxon>Gunneridae</taxon>
        <taxon>Pentapetalae</taxon>
        <taxon>rosids</taxon>
        <taxon>fabids</taxon>
        <taxon>Fagales</taxon>
        <taxon>Fagaceae</taxon>
        <taxon>Castanea</taxon>
    </lineage>
</organism>
<evidence type="ECO:0000256" key="3">
    <source>
        <dbReference type="ARBA" id="ARBA00022801"/>
    </source>
</evidence>
<dbReference type="PANTHER" id="PTHR23070">
    <property type="entry name" value="BCS1 AAA-TYPE ATPASE"/>
    <property type="match status" value="1"/>
</dbReference>
<evidence type="ECO:0000256" key="5">
    <source>
        <dbReference type="ARBA" id="ARBA00049360"/>
    </source>
</evidence>
<keyword evidence="6" id="KW-0067">ATP-binding</keyword>
<dbReference type="GO" id="GO:0005524">
    <property type="term" value="F:ATP binding"/>
    <property type="evidence" value="ECO:0007669"/>
    <property type="project" value="UniProtKB-KW"/>
</dbReference>
<name>A0A8J4RA10_9ROSI</name>
<protein>
    <recommendedName>
        <fullName evidence="7">AAA+ ATPase domain-containing protein</fullName>
    </recommendedName>
</protein>
<dbReference type="InterPro" id="IPR050747">
    <property type="entry name" value="Mitochondrial_chaperone_BCS1"/>
</dbReference>
<comment type="similarity">
    <text evidence="2">Belongs to the AAA ATPase family. BCS1 subfamily.</text>
</comment>
<proteinExistence type="inferred from homology"/>
<dbReference type="InterPro" id="IPR003959">
    <property type="entry name" value="ATPase_AAA_core"/>
</dbReference>
<dbReference type="EMBL" id="JRKL02001632">
    <property type="protein sequence ID" value="KAF3962945.1"/>
    <property type="molecule type" value="Genomic_DNA"/>
</dbReference>
<dbReference type="SMART" id="SM00382">
    <property type="entry name" value="AAA"/>
    <property type="match status" value="1"/>
</dbReference>
<reference evidence="8" key="1">
    <citation type="submission" date="2020-03" db="EMBL/GenBank/DDBJ databases">
        <title>Castanea mollissima Vanexum genome sequencing.</title>
        <authorList>
            <person name="Staton M."/>
        </authorList>
    </citation>
    <scope>NUCLEOTIDE SEQUENCE</scope>
    <source>
        <tissue evidence="8">Leaf</tissue>
    </source>
</reference>
<evidence type="ECO:0000256" key="4">
    <source>
        <dbReference type="ARBA" id="ARBA00022842"/>
    </source>
</evidence>
<evidence type="ECO:0000256" key="1">
    <source>
        <dbReference type="ARBA" id="ARBA00001946"/>
    </source>
</evidence>
<accession>A0A8J4RA10</accession>
<evidence type="ECO:0000256" key="6">
    <source>
        <dbReference type="RuleBase" id="RU003651"/>
    </source>
</evidence>
<keyword evidence="4" id="KW-0460">Magnesium</keyword>
<comment type="caution">
    <text evidence="8">The sequence shown here is derived from an EMBL/GenBank/DDBJ whole genome shotgun (WGS) entry which is preliminary data.</text>
</comment>
<dbReference type="Gene3D" id="3.40.50.300">
    <property type="entry name" value="P-loop containing nucleotide triphosphate hydrolases"/>
    <property type="match status" value="1"/>
</dbReference>
<comment type="cofactor">
    <cofactor evidence="1">
        <name>Mg(2+)</name>
        <dbReference type="ChEBI" id="CHEBI:18420"/>
    </cofactor>
</comment>
<dbReference type="AlphaFoldDB" id="A0A8J4RA10"/>
<keyword evidence="3" id="KW-0378">Hydrolase</keyword>
<dbReference type="InterPro" id="IPR058017">
    <property type="entry name" value="At3g28540-like_C"/>
</dbReference>
<dbReference type="InterPro" id="IPR003593">
    <property type="entry name" value="AAA+_ATPase"/>
</dbReference>
<evidence type="ECO:0000313" key="9">
    <source>
        <dbReference type="Proteomes" id="UP000737018"/>
    </source>
</evidence>
<evidence type="ECO:0000259" key="7">
    <source>
        <dbReference type="SMART" id="SM00382"/>
    </source>
</evidence>
<keyword evidence="9" id="KW-1185">Reference proteome</keyword>
<dbReference type="Pfam" id="PF00004">
    <property type="entry name" value="AAA"/>
    <property type="match status" value="1"/>
</dbReference>